<sequence>MANVLGSALDHPTDALGAVLGKFPDARVNLYGKAVRPGRKLGHVNVSGDDLGEVRRRAVAAAALLRGDDDAGAGARDSGTTA</sequence>
<accession>A0ABN6XDA0</accession>
<evidence type="ECO:0000259" key="1">
    <source>
        <dbReference type="Pfam" id="PF17769"/>
    </source>
</evidence>
<dbReference type="SUPFAM" id="SSF51246">
    <property type="entry name" value="Rudiment single hybrid motif"/>
    <property type="match status" value="1"/>
</dbReference>
<feature type="domain" description="Phosphoribosylaminoimidazole carboxylase C-terminal" evidence="1">
    <location>
        <begin position="1"/>
        <end position="57"/>
    </location>
</feature>
<name>A0ABN6XDA0_9CELL</name>
<dbReference type="Gene3D" id="3.30.470.20">
    <property type="entry name" value="ATP-grasp fold, B domain"/>
    <property type="match status" value="1"/>
</dbReference>
<dbReference type="Pfam" id="PF17769">
    <property type="entry name" value="PurK_C"/>
    <property type="match status" value="1"/>
</dbReference>
<proteinExistence type="predicted"/>
<dbReference type="InterPro" id="IPR011054">
    <property type="entry name" value="Rudment_hybrid_motif"/>
</dbReference>
<dbReference type="EMBL" id="AP027729">
    <property type="protein sequence ID" value="BDZ42836.1"/>
    <property type="molecule type" value="Genomic_DNA"/>
</dbReference>
<dbReference type="Proteomes" id="UP001321475">
    <property type="component" value="Chromosome"/>
</dbReference>
<organism evidence="2 3">
    <name type="scientific">Paraoerskovia sediminicola</name>
    <dbReference type="NCBI Taxonomy" id="1138587"/>
    <lineage>
        <taxon>Bacteria</taxon>
        <taxon>Bacillati</taxon>
        <taxon>Actinomycetota</taxon>
        <taxon>Actinomycetes</taxon>
        <taxon>Micrococcales</taxon>
        <taxon>Cellulomonadaceae</taxon>
        <taxon>Paraoerskovia</taxon>
    </lineage>
</organism>
<evidence type="ECO:0000313" key="2">
    <source>
        <dbReference type="EMBL" id="BDZ42836.1"/>
    </source>
</evidence>
<dbReference type="InterPro" id="IPR040686">
    <property type="entry name" value="PurK_C"/>
</dbReference>
<reference evidence="3" key="1">
    <citation type="journal article" date="2019" name="Int. J. Syst. Evol. Microbiol.">
        <title>The Global Catalogue of Microorganisms (GCM) 10K type strain sequencing project: providing services to taxonomists for standard genome sequencing and annotation.</title>
        <authorList>
            <consortium name="The Broad Institute Genomics Platform"/>
            <consortium name="The Broad Institute Genome Sequencing Center for Infectious Disease"/>
            <person name="Wu L."/>
            <person name="Ma J."/>
        </authorList>
    </citation>
    <scope>NUCLEOTIDE SEQUENCE [LARGE SCALE GENOMIC DNA]</scope>
    <source>
        <strain evidence="3">NBRC 108565</strain>
    </source>
</reference>
<gene>
    <name evidence="2" type="ORF">GCM10025865_21350</name>
</gene>
<evidence type="ECO:0000313" key="3">
    <source>
        <dbReference type="Proteomes" id="UP001321475"/>
    </source>
</evidence>
<protein>
    <recommendedName>
        <fullName evidence="1">Phosphoribosylaminoimidazole carboxylase C-terminal domain-containing protein</fullName>
    </recommendedName>
</protein>
<keyword evidence="3" id="KW-1185">Reference proteome</keyword>